<dbReference type="SMART" id="SM00744">
    <property type="entry name" value="RINGv"/>
    <property type="match status" value="1"/>
</dbReference>
<evidence type="ECO:0000256" key="2">
    <source>
        <dbReference type="ARBA" id="ARBA00022771"/>
    </source>
</evidence>
<keyword evidence="5" id="KW-0472">Membrane</keyword>
<evidence type="ECO:0000313" key="7">
    <source>
        <dbReference type="EMBL" id="KAK8786440.1"/>
    </source>
</evidence>
<feature type="region of interest" description="Disordered" evidence="4">
    <location>
        <begin position="142"/>
        <end position="180"/>
    </location>
</feature>
<name>A0AAQ4FH20_AMBAM</name>
<evidence type="ECO:0000256" key="3">
    <source>
        <dbReference type="ARBA" id="ARBA00022833"/>
    </source>
</evidence>
<proteinExistence type="predicted"/>
<evidence type="ECO:0000256" key="4">
    <source>
        <dbReference type="SAM" id="MobiDB-lite"/>
    </source>
</evidence>
<evidence type="ECO:0000256" key="1">
    <source>
        <dbReference type="ARBA" id="ARBA00022723"/>
    </source>
</evidence>
<evidence type="ECO:0000313" key="8">
    <source>
        <dbReference type="Proteomes" id="UP001321473"/>
    </source>
</evidence>
<feature type="transmembrane region" description="Helical" evidence="5">
    <location>
        <begin position="568"/>
        <end position="595"/>
    </location>
</feature>
<dbReference type="AlphaFoldDB" id="A0AAQ4FH20"/>
<keyword evidence="5" id="KW-1133">Transmembrane helix</keyword>
<keyword evidence="8" id="KW-1185">Reference proteome</keyword>
<dbReference type="Proteomes" id="UP001321473">
    <property type="component" value="Unassembled WGS sequence"/>
</dbReference>
<reference evidence="7 8" key="1">
    <citation type="journal article" date="2023" name="Arcadia Sci">
        <title>De novo assembly of a long-read Amblyomma americanum tick genome.</title>
        <authorList>
            <person name="Chou S."/>
            <person name="Poskanzer K.E."/>
            <person name="Rollins M."/>
            <person name="Thuy-Boun P.S."/>
        </authorList>
    </citation>
    <scope>NUCLEOTIDE SEQUENCE [LARGE SCALE GENOMIC DNA]</scope>
    <source>
        <strain evidence="7">F_SG_1</strain>
        <tissue evidence="7">Salivary glands</tissue>
    </source>
</reference>
<dbReference type="Gene3D" id="3.30.40.10">
    <property type="entry name" value="Zinc/RING finger domain, C3HC4 (zinc finger)"/>
    <property type="match status" value="1"/>
</dbReference>
<accession>A0AAQ4FH20</accession>
<dbReference type="PANTHER" id="PTHR39075:SF1">
    <property type="entry name" value="FI19908P1"/>
    <property type="match status" value="1"/>
</dbReference>
<keyword evidence="3" id="KW-0862">Zinc</keyword>
<feature type="compositionally biased region" description="Polar residues" evidence="4">
    <location>
        <begin position="21"/>
        <end position="31"/>
    </location>
</feature>
<feature type="region of interest" description="Disordered" evidence="4">
    <location>
        <begin position="669"/>
        <end position="691"/>
    </location>
</feature>
<dbReference type="GO" id="GO:0008270">
    <property type="term" value="F:zinc ion binding"/>
    <property type="evidence" value="ECO:0007669"/>
    <property type="project" value="UniProtKB-KW"/>
</dbReference>
<feature type="region of interest" description="Disordered" evidence="4">
    <location>
        <begin position="1"/>
        <end position="104"/>
    </location>
</feature>
<protein>
    <recommendedName>
        <fullName evidence="6">RING-CH-type domain-containing protein</fullName>
    </recommendedName>
</protein>
<dbReference type="InterPro" id="IPR011016">
    <property type="entry name" value="Znf_RING-CH"/>
</dbReference>
<feature type="compositionally biased region" description="Pro residues" evidence="4">
    <location>
        <begin position="59"/>
        <end position="69"/>
    </location>
</feature>
<feature type="transmembrane region" description="Helical" evidence="5">
    <location>
        <begin position="601"/>
        <end position="634"/>
    </location>
</feature>
<organism evidence="7 8">
    <name type="scientific">Amblyomma americanum</name>
    <name type="common">Lone star tick</name>
    <dbReference type="NCBI Taxonomy" id="6943"/>
    <lineage>
        <taxon>Eukaryota</taxon>
        <taxon>Metazoa</taxon>
        <taxon>Ecdysozoa</taxon>
        <taxon>Arthropoda</taxon>
        <taxon>Chelicerata</taxon>
        <taxon>Arachnida</taxon>
        <taxon>Acari</taxon>
        <taxon>Parasitiformes</taxon>
        <taxon>Ixodida</taxon>
        <taxon>Ixodoidea</taxon>
        <taxon>Ixodidae</taxon>
        <taxon>Amblyomminae</taxon>
        <taxon>Amblyomma</taxon>
    </lineage>
</organism>
<keyword evidence="5" id="KW-0812">Transmembrane</keyword>
<dbReference type="PANTHER" id="PTHR39075">
    <property type="entry name" value="FI19908P1"/>
    <property type="match status" value="1"/>
</dbReference>
<dbReference type="SUPFAM" id="SSF57850">
    <property type="entry name" value="RING/U-box"/>
    <property type="match status" value="1"/>
</dbReference>
<gene>
    <name evidence="7" type="ORF">V5799_023778</name>
</gene>
<sequence>MATGWRCAATASPDGHRRQQEQSAEPQTRSGYGQGGREQDERDGADSDLEADLVSGPAVVPPFFHPQPQPATLSEPSFPLSLHGSSEEDEGFELSSDVGYDDDSDLELQDEHALYDLAYDTRQQLEYLQFLESFAGLNADDSEEQIGTGEPQGATGGAYEADMSPLNSISAEGSGDALTEQEAVEPDLWQHLREYDPWEEDVPFYGPVVSSSATVSILLRHRVRVDISVEGAVRVVNFAAHCTAALGRWGDRSCLCHPCGRVVQEGDYVDMATGSRLAKISGRGITFTNLSRGLVYLVDASGTKSTTERFEDLNYDLPSTVFHLESEPDIDSFNECFRIVSQARHRTATNGDEIWTVGDVRVEQTVHGDVQVSRDSGRLVVCTSPTAGSMSLTTPLIKTALSCDPRKFFFVRVPQADHVVPVKVFSRQKSGYYRHLEDDLYSSSSSIAHHNENEQPAETAIFEPSYTLLPTLTSSPPQAHTSHLNTTVSTCRICHDGEALELLLLACKCAGGVGLVHKSCLEGWMNARNTDACELCRHRFSTTTTADSSAGPFFTWFLQSETQVQRTLLIDLLIFTFLPLFAALGSYVAIFAAVANEHKDYVWVATSLLVLTTSLVTAFVVMYMAWSFLSVLFYCLSYRSWRSRNPMRKLLVVPPTKVTGVSHMRARKQTTSSTEATDAVAETIGGKRRRA</sequence>
<evidence type="ECO:0000256" key="5">
    <source>
        <dbReference type="SAM" id="Phobius"/>
    </source>
</evidence>
<keyword evidence="2" id="KW-0863">Zinc-finger</keyword>
<dbReference type="GO" id="GO:0005615">
    <property type="term" value="C:extracellular space"/>
    <property type="evidence" value="ECO:0007669"/>
    <property type="project" value="TreeGrafter"/>
</dbReference>
<evidence type="ECO:0000259" key="6">
    <source>
        <dbReference type="PROSITE" id="PS51292"/>
    </source>
</evidence>
<dbReference type="Pfam" id="PF12906">
    <property type="entry name" value="RINGv"/>
    <property type="match status" value="1"/>
</dbReference>
<keyword evidence="1" id="KW-0479">Metal-binding</keyword>
<dbReference type="PROSITE" id="PS51292">
    <property type="entry name" value="ZF_RING_CH"/>
    <property type="match status" value="1"/>
</dbReference>
<comment type="caution">
    <text evidence="7">The sequence shown here is derived from an EMBL/GenBank/DDBJ whole genome shotgun (WGS) entry which is preliminary data.</text>
</comment>
<feature type="domain" description="RING-CH-type" evidence="6">
    <location>
        <begin position="483"/>
        <end position="543"/>
    </location>
</feature>
<dbReference type="InterPro" id="IPR013083">
    <property type="entry name" value="Znf_RING/FYVE/PHD"/>
</dbReference>
<dbReference type="EMBL" id="JARKHS020002746">
    <property type="protein sequence ID" value="KAK8786440.1"/>
    <property type="molecule type" value="Genomic_DNA"/>
</dbReference>